<dbReference type="EMBL" id="CAJNNV010028624">
    <property type="protein sequence ID" value="CAE8625265.1"/>
    <property type="molecule type" value="Genomic_DNA"/>
</dbReference>
<comment type="similarity">
    <text evidence="3">Belongs to the class-V pyridoxal-phosphate-dependent aminotransferase family. SerC subfamily.</text>
</comment>
<dbReference type="Pfam" id="PF00266">
    <property type="entry name" value="Aminotran_5"/>
    <property type="match status" value="1"/>
</dbReference>
<dbReference type="InterPro" id="IPR015422">
    <property type="entry name" value="PyrdxlP-dep_Trfase_small"/>
</dbReference>
<evidence type="ECO:0000256" key="8">
    <source>
        <dbReference type="ARBA" id="ARBA00022898"/>
    </source>
</evidence>
<dbReference type="PANTHER" id="PTHR43247">
    <property type="entry name" value="PHOSPHOSERINE AMINOTRANSFERASE"/>
    <property type="match status" value="1"/>
</dbReference>
<dbReference type="InterPro" id="IPR000192">
    <property type="entry name" value="Aminotrans_V_dom"/>
</dbReference>
<proteinExistence type="inferred from homology"/>
<dbReference type="EC" id="2.6.1.52" evidence="4"/>
<keyword evidence="14" id="KW-1185">Reference proteome</keyword>
<name>A0A813GEG4_POLGL</name>
<dbReference type="AlphaFoldDB" id="A0A813GEG4"/>
<dbReference type="InterPro" id="IPR015424">
    <property type="entry name" value="PyrdxlP-dep_Trfase"/>
</dbReference>
<dbReference type="GO" id="GO:0006564">
    <property type="term" value="P:L-serine biosynthetic process"/>
    <property type="evidence" value="ECO:0007669"/>
    <property type="project" value="UniProtKB-KW"/>
</dbReference>
<dbReference type="Proteomes" id="UP000654075">
    <property type="component" value="Unassembled WGS sequence"/>
</dbReference>
<evidence type="ECO:0000256" key="2">
    <source>
        <dbReference type="ARBA" id="ARBA00005099"/>
    </source>
</evidence>
<dbReference type="GO" id="GO:0004648">
    <property type="term" value="F:O-phospho-L-serine:2-oxoglutarate aminotransferase activity"/>
    <property type="evidence" value="ECO:0007669"/>
    <property type="project" value="UniProtKB-EC"/>
</dbReference>
<dbReference type="PIRSF" id="PIRSF000525">
    <property type="entry name" value="SerC"/>
    <property type="match status" value="1"/>
</dbReference>
<evidence type="ECO:0000313" key="13">
    <source>
        <dbReference type="EMBL" id="CAE8625265.1"/>
    </source>
</evidence>
<evidence type="ECO:0000256" key="11">
    <source>
        <dbReference type="ARBA" id="ARBA00049007"/>
    </source>
</evidence>
<protein>
    <recommendedName>
        <fullName evidence="4">phosphoserine transaminase</fullName>
        <ecNumber evidence="4">2.6.1.52</ecNumber>
    </recommendedName>
</protein>
<comment type="catalytic activity">
    <reaction evidence="11">
        <text>O-phospho-L-serine + 2-oxoglutarate = 3-phosphooxypyruvate + L-glutamate</text>
        <dbReference type="Rhea" id="RHEA:14329"/>
        <dbReference type="ChEBI" id="CHEBI:16810"/>
        <dbReference type="ChEBI" id="CHEBI:18110"/>
        <dbReference type="ChEBI" id="CHEBI:29985"/>
        <dbReference type="ChEBI" id="CHEBI:57524"/>
        <dbReference type="EC" id="2.6.1.52"/>
    </reaction>
</comment>
<dbReference type="OMA" id="IGISVLX"/>
<dbReference type="UniPathway" id="UPA00135">
    <property type="reaction ID" value="UER00197"/>
</dbReference>
<dbReference type="InterPro" id="IPR022278">
    <property type="entry name" value="Pser_aminoTfrase"/>
</dbReference>
<evidence type="ECO:0000256" key="7">
    <source>
        <dbReference type="ARBA" id="ARBA00022679"/>
    </source>
</evidence>
<dbReference type="InterPro" id="IPR015421">
    <property type="entry name" value="PyrdxlP-dep_Trfase_major"/>
</dbReference>
<accession>A0A813GEG4</accession>
<dbReference type="OrthoDB" id="1703350at2759"/>
<comment type="cofactor">
    <cofactor evidence="1">
        <name>pyridoxal 5'-phosphate</name>
        <dbReference type="ChEBI" id="CHEBI:597326"/>
    </cofactor>
</comment>
<keyword evidence="5" id="KW-0032">Aminotransferase</keyword>
<evidence type="ECO:0000256" key="9">
    <source>
        <dbReference type="ARBA" id="ARBA00023299"/>
    </source>
</evidence>
<dbReference type="SUPFAM" id="SSF53383">
    <property type="entry name" value="PLP-dependent transferases"/>
    <property type="match status" value="1"/>
</dbReference>
<comment type="caution">
    <text evidence="13">The sequence shown here is derived from an EMBL/GenBank/DDBJ whole genome shotgun (WGS) entry which is preliminary data.</text>
</comment>
<evidence type="ECO:0000256" key="3">
    <source>
        <dbReference type="ARBA" id="ARBA00006904"/>
    </source>
</evidence>
<evidence type="ECO:0000256" key="1">
    <source>
        <dbReference type="ARBA" id="ARBA00001933"/>
    </source>
</evidence>
<evidence type="ECO:0000256" key="6">
    <source>
        <dbReference type="ARBA" id="ARBA00022605"/>
    </source>
</evidence>
<dbReference type="FunFam" id="3.90.1150.10:FF:000006">
    <property type="entry name" value="Phosphoserine aminotransferase"/>
    <property type="match status" value="1"/>
</dbReference>
<evidence type="ECO:0000256" key="10">
    <source>
        <dbReference type="ARBA" id="ARBA00047630"/>
    </source>
</evidence>
<sequence length="368" mass="40547">MAEGRVYNFSAGPSQMPLEVLEEIQREMVNYKGCGMSVMEMSHRGKEFMGIASQAEKDLRDIFGVPSDYKVMMSQGGATLMFSSIPLNMLGTKGKADYLVTGQWGEKALKECNKYGTGQAACNSKSTKFTTIPKPSEWKLDPEAAFAHYCDNETVNGVEWGYTPDVGNVPLVADMSSNFCSRPIDVSKHAVVYAGIQKNLGPSGMAVSFIRPDFVDGKNEAKICPTYCSWKTTVDAESMYNTPACFTMYAMAEYLKYTKKIGGVAYWAEQSDKKAGMLYGAIEGSDGFYQCPVAKDARSRMNVPFTIMGGDEVIEKKFLAEAQKQKLFQLAGHRSVGGCRASLYNGMPIEGVSVLTDFMKSFMDENRK</sequence>
<evidence type="ECO:0000259" key="12">
    <source>
        <dbReference type="Pfam" id="PF00266"/>
    </source>
</evidence>
<dbReference type="GO" id="GO:0005737">
    <property type="term" value="C:cytoplasm"/>
    <property type="evidence" value="ECO:0007669"/>
    <property type="project" value="TreeGrafter"/>
</dbReference>
<evidence type="ECO:0000256" key="5">
    <source>
        <dbReference type="ARBA" id="ARBA00022576"/>
    </source>
</evidence>
<dbReference type="NCBIfam" id="NF003764">
    <property type="entry name" value="PRK05355.1"/>
    <property type="match status" value="1"/>
</dbReference>
<comment type="pathway">
    <text evidence="2">Amino-acid biosynthesis; L-serine biosynthesis; L-serine from 3-phospho-D-glycerate: step 2/3.</text>
</comment>
<evidence type="ECO:0000313" key="14">
    <source>
        <dbReference type="Proteomes" id="UP000654075"/>
    </source>
</evidence>
<dbReference type="GO" id="GO:0030170">
    <property type="term" value="F:pyridoxal phosphate binding"/>
    <property type="evidence" value="ECO:0007669"/>
    <property type="project" value="TreeGrafter"/>
</dbReference>
<reference evidence="13" key="1">
    <citation type="submission" date="2021-02" db="EMBL/GenBank/DDBJ databases">
        <authorList>
            <person name="Dougan E. K."/>
            <person name="Rhodes N."/>
            <person name="Thang M."/>
            <person name="Chan C."/>
        </authorList>
    </citation>
    <scope>NUCLEOTIDE SEQUENCE</scope>
</reference>
<gene>
    <name evidence="13" type="ORF">PGLA1383_LOCUS42272</name>
</gene>
<dbReference type="PANTHER" id="PTHR43247:SF1">
    <property type="entry name" value="PHOSPHOSERINE AMINOTRANSFERASE"/>
    <property type="match status" value="1"/>
</dbReference>
<keyword evidence="9" id="KW-0718">Serine biosynthesis</keyword>
<comment type="catalytic activity">
    <reaction evidence="10">
        <text>4-(phosphooxy)-L-threonine + 2-oxoglutarate = (R)-3-hydroxy-2-oxo-4-phosphooxybutanoate + L-glutamate</text>
        <dbReference type="Rhea" id="RHEA:16573"/>
        <dbReference type="ChEBI" id="CHEBI:16810"/>
        <dbReference type="ChEBI" id="CHEBI:29985"/>
        <dbReference type="ChEBI" id="CHEBI:58452"/>
        <dbReference type="ChEBI" id="CHEBI:58538"/>
        <dbReference type="EC" id="2.6.1.52"/>
    </reaction>
</comment>
<keyword evidence="7" id="KW-0808">Transferase</keyword>
<evidence type="ECO:0000256" key="4">
    <source>
        <dbReference type="ARBA" id="ARBA00013030"/>
    </source>
</evidence>
<dbReference type="Gene3D" id="3.90.1150.10">
    <property type="entry name" value="Aspartate Aminotransferase, domain 1"/>
    <property type="match status" value="1"/>
</dbReference>
<keyword evidence="8" id="KW-0663">Pyridoxal phosphate</keyword>
<keyword evidence="6" id="KW-0028">Amino-acid biosynthesis</keyword>
<dbReference type="HAMAP" id="MF_00160">
    <property type="entry name" value="SerC_aminotrans_5"/>
    <property type="match status" value="1"/>
</dbReference>
<dbReference type="FunFam" id="3.40.640.10:FF:000010">
    <property type="entry name" value="Phosphoserine aminotransferase"/>
    <property type="match status" value="1"/>
</dbReference>
<organism evidence="13 14">
    <name type="scientific">Polarella glacialis</name>
    <name type="common">Dinoflagellate</name>
    <dbReference type="NCBI Taxonomy" id="89957"/>
    <lineage>
        <taxon>Eukaryota</taxon>
        <taxon>Sar</taxon>
        <taxon>Alveolata</taxon>
        <taxon>Dinophyceae</taxon>
        <taxon>Suessiales</taxon>
        <taxon>Suessiaceae</taxon>
        <taxon>Polarella</taxon>
    </lineage>
</organism>
<dbReference type="Gene3D" id="3.40.640.10">
    <property type="entry name" value="Type I PLP-dependent aspartate aminotransferase-like (Major domain)"/>
    <property type="match status" value="1"/>
</dbReference>
<dbReference type="NCBIfam" id="TIGR01364">
    <property type="entry name" value="serC_1"/>
    <property type="match status" value="1"/>
</dbReference>
<feature type="domain" description="Aminotransferase class V" evidence="12">
    <location>
        <begin position="6"/>
        <end position="354"/>
    </location>
</feature>